<name>A0A1B9IMD2_9TREE</name>
<evidence type="ECO:0000313" key="3">
    <source>
        <dbReference type="Proteomes" id="UP000092583"/>
    </source>
</evidence>
<proteinExistence type="predicted"/>
<keyword evidence="3" id="KW-1185">Reference proteome</keyword>
<organism evidence="2 3">
    <name type="scientific">Kwoniella mangroviensis CBS 10435</name>
    <dbReference type="NCBI Taxonomy" id="1331196"/>
    <lineage>
        <taxon>Eukaryota</taxon>
        <taxon>Fungi</taxon>
        <taxon>Dikarya</taxon>
        <taxon>Basidiomycota</taxon>
        <taxon>Agaricomycotina</taxon>
        <taxon>Tremellomycetes</taxon>
        <taxon>Tremellales</taxon>
        <taxon>Cryptococcaceae</taxon>
        <taxon>Kwoniella</taxon>
    </lineage>
</organism>
<dbReference type="STRING" id="1331196.A0A1B9IMD2"/>
<feature type="coiled-coil region" evidence="1">
    <location>
        <begin position="270"/>
        <end position="297"/>
    </location>
</feature>
<dbReference type="OrthoDB" id="2564450at2759"/>
<reference evidence="3" key="2">
    <citation type="submission" date="2013-12" db="EMBL/GenBank/DDBJ databases">
        <title>Evolution of pathogenesis and genome organization in the Tremellales.</title>
        <authorList>
            <person name="Cuomo C."/>
            <person name="Litvintseva A."/>
            <person name="Heitman J."/>
            <person name="Chen Y."/>
            <person name="Sun S."/>
            <person name="Springer D."/>
            <person name="Dromer F."/>
            <person name="Young S."/>
            <person name="Zeng Q."/>
            <person name="Chapman S."/>
            <person name="Gujja S."/>
            <person name="Saif S."/>
            <person name="Birren B."/>
        </authorList>
    </citation>
    <scope>NUCLEOTIDE SEQUENCE [LARGE SCALE GENOMIC DNA]</scope>
    <source>
        <strain evidence="3">CBS 10435</strain>
    </source>
</reference>
<protein>
    <submittedName>
        <fullName evidence="2">Uncharacterized protein</fullName>
    </submittedName>
</protein>
<dbReference type="Proteomes" id="UP000092583">
    <property type="component" value="Unassembled WGS sequence"/>
</dbReference>
<dbReference type="AlphaFoldDB" id="A0A1B9IMD2"/>
<sequence length="377" mass="42774">MHLPRQHALLILRQSLQQKLRHLLRTLRSDDITELVPATVKDRDRTLLGLPATLGGIGLSSHRETAPLAYQAATALATKVLAPIVDLLEEDSVDHTSQRELCREAAQIKQTELLASLHFRDRMSILESSSQLGRKWLLAVPTAPRFTIPDPSIQANLCYRTLASGYAGKCRKCAQPNTLGHDEWCTGRKDYRTSWHEAVKHHLAAGLRSIPSAKVVVEPFIDRRASRKNDIKVVIDDGLDRPVVMEENDLKVVSLFAPTHQASLRSNGRTTEEKDEVRRLERERKFAEDMEKRMLRVLAQQARRKVTRLPEGREEERAPFCPLVISTGGYQDEETRDKLREWKNWKMPGVSYTWMLTSVSVALAKARGRSFLGAINR</sequence>
<gene>
    <name evidence="2" type="ORF">L486_05599</name>
</gene>
<dbReference type="EMBL" id="KI669464">
    <property type="protein sequence ID" value="OCF56745.1"/>
    <property type="molecule type" value="Genomic_DNA"/>
</dbReference>
<accession>A0A1B9IMD2</accession>
<reference evidence="2 3" key="1">
    <citation type="submission" date="2013-07" db="EMBL/GenBank/DDBJ databases">
        <title>The Genome Sequence of Kwoniella mangroviensis CBS10435.</title>
        <authorList>
            <consortium name="The Broad Institute Genome Sequencing Platform"/>
            <person name="Cuomo C."/>
            <person name="Litvintseva A."/>
            <person name="Chen Y."/>
            <person name="Heitman J."/>
            <person name="Sun S."/>
            <person name="Springer D."/>
            <person name="Dromer F."/>
            <person name="Young S.K."/>
            <person name="Zeng Q."/>
            <person name="Gargeya S."/>
            <person name="Fitzgerald M."/>
            <person name="Abouelleil A."/>
            <person name="Alvarado L."/>
            <person name="Berlin A.M."/>
            <person name="Chapman S.B."/>
            <person name="Dewar J."/>
            <person name="Goldberg J."/>
            <person name="Griggs A."/>
            <person name="Gujja S."/>
            <person name="Hansen M."/>
            <person name="Howarth C."/>
            <person name="Imamovic A."/>
            <person name="Larimer J."/>
            <person name="McCowan C."/>
            <person name="Murphy C."/>
            <person name="Pearson M."/>
            <person name="Priest M."/>
            <person name="Roberts A."/>
            <person name="Saif S."/>
            <person name="Shea T."/>
            <person name="Sykes S."/>
            <person name="Wortman J."/>
            <person name="Nusbaum C."/>
            <person name="Birren B."/>
        </authorList>
    </citation>
    <scope>NUCLEOTIDE SEQUENCE [LARGE SCALE GENOMIC DNA]</scope>
    <source>
        <strain evidence="2 3">CBS 10435</strain>
    </source>
</reference>
<keyword evidence="1" id="KW-0175">Coiled coil</keyword>
<evidence type="ECO:0000256" key="1">
    <source>
        <dbReference type="SAM" id="Coils"/>
    </source>
</evidence>
<evidence type="ECO:0000313" key="2">
    <source>
        <dbReference type="EMBL" id="OCF56745.1"/>
    </source>
</evidence>